<keyword evidence="2" id="KW-1185">Reference proteome</keyword>
<gene>
    <name evidence="1" type="ORF">JCM19239_2196</name>
</gene>
<comment type="caution">
    <text evidence="1">The sequence shown here is derived from an EMBL/GenBank/DDBJ whole genome shotgun (WGS) entry which is preliminary data.</text>
</comment>
<name>A0ABQ0JHX6_9VIBR</name>
<organism evidence="1 2">
    <name type="scientific">Vibrio variabilis</name>
    <dbReference type="NCBI Taxonomy" id="990271"/>
    <lineage>
        <taxon>Bacteria</taxon>
        <taxon>Pseudomonadati</taxon>
        <taxon>Pseudomonadota</taxon>
        <taxon>Gammaproteobacteria</taxon>
        <taxon>Vibrionales</taxon>
        <taxon>Vibrionaceae</taxon>
        <taxon>Vibrio</taxon>
    </lineage>
</organism>
<sequence length="64" mass="7390">MNYSYPYPGEEWDIACQLFSEGKINTKVLLDGIYEPDMYITRVSQLPTQPMSGKILLSWGQEDE</sequence>
<reference evidence="2" key="1">
    <citation type="submission" date="2014-09" db="EMBL/GenBank/DDBJ databases">
        <title>Vibrio variabilis JCM 19239. (C206) whole genome shotgun sequence.</title>
        <authorList>
            <person name="Sawabe T."/>
            <person name="Meirelles P."/>
            <person name="Nakanishi M."/>
            <person name="Sayaka M."/>
            <person name="Hattori M."/>
            <person name="Ohkuma M."/>
        </authorList>
    </citation>
    <scope>NUCLEOTIDE SEQUENCE [LARGE SCALE GENOMIC DNA]</scope>
    <source>
        <strain evidence="2">JCM 19239</strain>
    </source>
</reference>
<evidence type="ECO:0000313" key="1">
    <source>
        <dbReference type="EMBL" id="GAL28366.1"/>
    </source>
</evidence>
<dbReference type="Proteomes" id="UP000029223">
    <property type="component" value="Unassembled WGS sequence"/>
</dbReference>
<proteinExistence type="predicted"/>
<protein>
    <submittedName>
        <fullName evidence="1">Uncharacterized protein</fullName>
    </submittedName>
</protein>
<dbReference type="EMBL" id="BBMS01000042">
    <property type="protein sequence ID" value="GAL28366.1"/>
    <property type="molecule type" value="Genomic_DNA"/>
</dbReference>
<accession>A0ABQ0JHX6</accession>
<reference evidence="2" key="2">
    <citation type="submission" date="2014-09" db="EMBL/GenBank/DDBJ databases">
        <authorList>
            <consortium name="NBRP consortium"/>
            <person name="Sawabe T."/>
            <person name="Meirelles P."/>
            <person name="Nakanishi M."/>
            <person name="Sayaka M."/>
            <person name="Hattori M."/>
            <person name="Ohkuma M."/>
        </authorList>
    </citation>
    <scope>NUCLEOTIDE SEQUENCE [LARGE SCALE GENOMIC DNA]</scope>
    <source>
        <strain evidence="2">JCM 19239</strain>
    </source>
</reference>
<evidence type="ECO:0000313" key="2">
    <source>
        <dbReference type="Proteomes" id="UP000029223"/>
    </source>
</evidence>